<evidence type="ECO:0000256" key="4">
    <source>
        <dbReference type="ARBA" id="ARBA00022833"/>
    </source>
</evidence>
<dbReference type="EC" id="2.1.1.37" evidence="10"/>
<dbReference type="GO" id="GO:0032196">
    <property type="term" value="P:transposition"/>
    <property type="evidence" value="ECO:0007669"/>
    <property type="project" value="UniProtKB-KW"/>
</dbReference>
<dbReference type="EMBL" id="CP001344">
    <property type="protein sequence ID" value="ACL45813.1"/>
    <property type="molecule type" value="Genomic_DNA"/>
</dbReference>
<keyword evidence="3" id="KW-0479">Metal-binding</keyword>
<feature type="domain" description="Transposase putative helix-turn-helix" evidence="9">
    <location>
        <begin position="1"/>
        <end position="45"/>
    </location>
</feature>
<dbReference type="NCBIfam" id="NF040570">
    <property type="entry name" value="guided_TnpB"/>
    <property type="match status" value="1"/>
</dbReference>
<evidence type="ECO:0000256" key="3">
    <source>
        <dbReference type="ARBA" id="ARBA00022723"/>
    </source>
</evidence>
<protein>
    <submittedName>
        <fullName evidence="10">Transposase, IS605 OrfB family</fullName>
        <ecNumber evidence="10">2.1.1.37</ecNumber>
    </submittedName>
</protein>
<gene>
    <name evidence="10" type="ordered locus">Cyan7425_3489</name>
</gene>
<dbReference type="GO" id="GO:0032259">
    <property type="term" value="P:methylation"/>
    <property type="evidence" value="ECO:0007669"/>
    <property type="project" value="UniProtKB-KW"/>
</dbReference>
<feature type="domain" description="Probable transposase IS891/IS1136/IS1341" evidence="7">
    <location>
        <begin position="198"/>
        <end position="300"/>
    </location>
</feature>
<feature type="domain" description="Cas12f1-like TNB" evidence="8">
    <location>
        <begin position="311"/>
        <end position="376"/>
    </location>
</feature>
<keyword evidence="6" id="KW-0233">DNA recombination</keyword>
<dbReference type="KEGG" id="cyn:Cyan7425_3489"/>
<evidence type="ECO:0000259" key="9">
    <source>
        <dbReference type="Pfam" id="PF12323"/>
    </source>
</evidence>
<dbReference type="InterPro" id="IPR010095">
    <property type="entry name" value="Cas12f1-like_TNB"/>
</dbReference>
<dbReference type="Pfam" id="PF12323">
    <property type="entry name" value="HTH_OrfB_IS605"/>
    <property type="match status" value="1"/>
</dbReference>
<dbReference type="InterPro" id="IPR051491">
    <property type="entry name" value="Recombinase/Transposase-rel"/>
</dbReference>
<evidence type="ECO:0000256" key="1">
    <source>
        <dbReference type="ARBA" id="ARBA00008761"/>
    </source>
</evidence>
<dbReference type="HOGENOM" id="CLU_032903_0_1_3"/>
<evidence type="ECO:0000256" key="2">
    <source>
        <dbReference type="ARBA" id="ARBA00022578"/>
    </source>
</evidence>
<comment type="similarity">
    <text evidence="1">In the C-terminal section; belongs to the transposase 35 family.</text>
</comment>
<evidence type="ECO:0000259" key="7">
    <source>
        <dbReference type="Pfam" id="PF01385"/>
    </source>
</evidence>
<dbReference type="InterPro" id="IPR021027">
    <property type="entry name" value="Transposase_put_HTH"/>
</dbReference>
<organism evidence="10">
    <name type="scientific">Cyanothece sp. (strain PCC 7425 / ATCC 29141)</name>
    <dbReference type="NCBI Taxonomy" id="395961"/>
    <lineage>
        <taxon>Bacteria</taxon>
        <taxon>Bacillati</taxon>
        <taxon>Cyanobacteriota</taxon>
        <taxon>Cyanophyceae</taxon>
        <taxon>Gomontiellales</taxon>
        <taxon>Cyanothecaceae</taxon>
        <taxon>Cyanothece</taxon>
    </lineage>
</organism>
<dbReference type="InterPro" id="IPR001959">
    <property type="entry name" value="Transposase"/>
</dbReference>
<dbReference type="Pfam" id="PF01385">
    <property type="entry name" value="OrfB_IS605"/>
    <property type="match status" value="1"/>
</dbReference>
<evidence type="ECO:0000313" key="10">
    <source>
        <dbReference type="EMBL" id="ACL45813.1"/>
    </source>
</evidence>
<accession>B8HQZ2</accession>
<sequence length="409" mass="47111">MRTCYQYRLRPNRQQQARMETWLELCRRQYNYRLAERFNWYEQNRCDVNACPLVCHLPELKDRPDHYSQKRDLVNSKVLFPEYKDLHAHVLQDVVKRVDKTFNRWLKGDCNGKRSGKPRFKGKGRYRSFTYFEVKQDCIQGNRITLPKLGAIKLVVHRPIPEGFKIKTVTVSYRADGWYVNLSLEDKSIPALTPDAPTFDNTLGIDVGLKSFLVTSFGESVDIPQHYRRAEKRLRRLQRQLSRNQKGSKRRQKAIRRVAKLHQKVANRRKDFHYKTAKRLLRAGQHIAYEDLNIKGLAKSRLAKSVTDAGWGQFLQILSLKAASAGVSTIAVNPNGTTQDCSCCGTSIPKTIADRWHSCHVCGLELDRDENAARNIKLRAVGHPVPARGGFQDAGPLMREAYTFVLARC</sequence>
<evidence type="ECO:0000256" key="6">
    <source>
        <dbReference type="ARBA" id="ARBA00023172"/>
    </source>
</evidence>
<dbReference type="GO" id="GO:0003886">
    <property type="term" value="F:DNA (cytosine-5-)-methyltransferase activity"/>
    <property type="evidence" value="ECO:0007669"/>
    <property type="project" value="UniProtKB-EC"/>
</dbReference>
<keyword evidence="10" id="KW-0808">Transferase</keyword>
<dbReference type="STRING" id="395961.Cyan7425_3489"/>
<evidence type="ECO:0000259" key="8">
    <source>
        <dbReference type="Pfam" id="PF07282"/>
    </source>
</evidence>
<dbReference type="Pfam" id="PF07282">
    <property type="entry name" value="Cas12f1-like_TNB"/>
    <property type="match status" value="1"/>
</dbReference>
<dbReference type="PANTHER" id="PTHR36172:SF1">
    <property type="entry name" value="RESOLVASE-RELATED"/>
    <property type="match status" value="1"/>
</dbReference>
<evidence type="ECO:0000256" key="5">
    <source>
        <dbReference type="ARBA" id="ARBA00023125"/>
    </source>
</evidence>
<dbReference type="AlphaFoldDB" id="B8HQZ2"/>
<keyword evidence="4" id="KW-0862">Zinc</keyword>
<dbReference type="eggNOG" id="COG0675">
    <property type="taxonomic scope" value="Bacteria"/>
</dbReference>
<dbReference type="GO" id="GO:0006310">
    <property type="term" value="P:DNA recombination"/>
    <property type="evidence" value="ECO:0007669"/>
    <property type="project" value="UniProtKB-KW"/>
</dbReference>
<reference evidence="10" key="1">
    <citation type="submission" date="2009-01" db="EMBL/GenBank/DDBJ databases">
        <title>Complete sequence of chromosome Cyanothece sp. PCC 7425.</title>
        <authorList>
            <consortium name="US DOE Joint Genome Institute"/>
            <person name="Lucas S."/>
            <person name="Copeland A."/>
            <person name="Lapidus A."/>
            <person name="Glavina del Rio T."/>
            <person name="Dalin E."/>
            <person name="Tice H."/>
            <person name="Bruce D."/>
            <person name="Goodwin L."/>
            <person name="Pitluck S."/>
            <person name="Sims D."/>
            <person name="Meineke L."/>
            <person name="Brettin T."/>
            <person name="Detter J.C."/>
            <person name="Han C."/>
            <person name="Larimer F."/>
            <person name="Land M."/>
            <person name="Hauser L."/>
            <person name="Kyrpides N."/>
            <person name="Ovchinnikova G."/>
            <person name="Liberton M."/>
            <person name="Stoeckel J."/>
            <person name="Banerjee A."/>
            <person name="Singh A."/>
            <person name="Page L."/>
            <person name="Sato H."/>
            <person name="Zhao L."/>
            <person name="Sherman L."/>
            <person name="Pakrasi H."/>
            <person name="Richardson P."/>
        </authorList>
    </citation>
    <scope>NUCLEOTIDE SEQUENCE</scope>
    <source>
        <strain evidence="10">PCC 7425</strain>
    </source>
</reference>
<keyword evidence="2" id="KW-0815">Transposition</keyword>
<keyword evidence="5" id="KW-0238">DNA-binding</keyword>
<dbReference type="GO" id="GO:0046872">
    <property type="term" value="F:metal ion binding"/>
    <property type="evidence" value="ECO:0007669"/>
    <property type="project" value="UniProtKB-KW"/>
</dbReference>
<dbReference type="GO" id="GO:0003677">
    <property type="term" value="F:DNA binding"/>
    <property type="evidence" value="ECO:0007669"/>
    <property type="project" value="UniProtKB-KW"/>
</dbReference>
<name>B8HQZ2_CYAP4</name>
<keyword evidence="10" id="KW-0489">Methyltransferase</keyword>
<dbReference type="PANTHER" id="PTHR36172">
    <property type="match status" value="1"/>
</dbReference>
<proteinExistence type="inferred from homology"/>